<evidence type="ECO:0000313" key="12">
    <source>
        <dbReference type="Proteomes" id="UP001466331"/>
    </source>
</evidence>
<dbReference type="SUPFAM" id="SSF46565">
    <property type="entry name" value="Chaperone J-domain"/>
    <property type="match status" value="1"/>
</dbReference>
<evidence type="ECO:0000313" key="11">
    <source>
        <dbReference type="EMBL" id="MEM5948819.1"/>
    </source>
</evidence>
<feature type="repeat" description="CXXCXGXG motif" evidence="7">
    <location>
        <begin position="154"/>
        <end position="161"/>
    </location>
</feature>
<dbReference type="RefSeq" id="WP_420070269.1">
    <property type="nucleotide sequence ID" value="NZ_JBCHKQ010000005.1"/>
</dbReference>
<feature type="binding site" evidence="7">
    <location>
        <position position="157"/>
    </location>
    <ligand>
        <name>Zn(2+)</name>
        <dbReference type="ChEBI" id="CHEBI:29105"/>
        <label>1</label>
    </ligand>
</feature>
<feature type="binding site" evidence="7">
    <location>
        <position position="154"/>
    </location>
    <ligand>
        <name>Zn(2+)</name>
        <dbReference type="ChEBI" id="CHEBI:29105"/>
        <label>1</label>
    </ligand>
</feature>
<dbReference type="SUPFAM" id="SSF57938">
    <property type="entry name" value="DnaJ/Hsp40 cysteine-rich domain"/>
    <property type="match status" value="1"/>
</dbReference>
<comment type="subcellular location">
    <subcellularLocation>
        <location evidence="7">Cytoplasm</location>
    </subcellularLocation>
</comment>
<keyword evidence="2 7" id="KW-0479">Metal-binding</keyword>
<dbReference type="EMBL" id="JBCHKQ010000005">
    <property type="protein sequence ID" value="MEM5948819.1"/>
    <property type="molecule type" value="Genomic_DNA"/>
</dbReference>
<comment type="function">
    <text evidence="7">Participates actively in the response to hyperosmotic and heat shock by preventing the aggregation of stress-denatured proteins and by disaggregating proteins, also in an autonomous, DnaK-independent fashion. Unfolded proteins bind initially to DnaJ; upon interaction with the DnaJ-bound protein, DnaK hydrolyzes its bound ATP, resulting in the formation of a stable complex. GrpE releases ADP from DnaK; ATP binding to DnaK triggers the release of the substrate protein, thus completing the reaction cycle. Several rounds of ATP-dependent interactions between DnaJ, DnaK and GrpE are required for fully efficient folding. Also involved, together with DnaK and GrpE, in the DNA replication of plasmids through activation of initiation proteins.</text>
</comment>
<dbReference type="NCBIfam" id="TIGR02349">
    <property type="entry name" value="DnaJ_bact"/>
    <property type="match status" value="1"/>
</dbReference>
<keyword evidence="1 7" id="KW-0235">DNA replication</keyword>
<evidence type="ECO:0000256" key="4">
    <source>
        <dbReference type="ARBA" id="ARBA00022771"/>
    </source>
</evidence>
<keyword evidence="7" id="KW-0963">Cytoplasm</keyword>
<feature type="domain" description="CR-type" evidence="10">
    <location>
        <begin position="141"/>
        <end position="219"/>
    </location>
</feature>
<dbReference type="PROSITE" id="PS51188">
    <property type="entry name" value="ZF_CR"/>
    <property type="match status" value="1"/>
</dbReference>
<evidence type="ECO:0000256" key="2">
    <source>
        <dbReference type="ARBA" id="ARBA00022723"/>
    </source>
</evidence>
<proteinExistence type="inferred from homology"/>
<protein>
    <recommendedName>
        <fullName evidence="7">Chaperone protein DnaJ</fullName>
    </recommendedName>
</protein>
<dbReference type="InterPro" id="IPR018253">
    <property type="entry name" value="DnaJ_domain_CS"/>
</dbReference>
<dbReference type="CDD" id="cd10747">
    <property type="entry name" value="DnaJ_C"/>
    <property type="match status" value="1"/>
</dbReference>
<evidence type="ECO:0000256" key="5">
    <source>
        <dbReference type="ARBA" id="ARBA00022833"/>
    </source>
</evidence>
<dbReference type="InterPro" id="IPR001623">
    <property type="entry name" value="DnaJ_domain"/>
</dbReference>
<comment type="domain">
    <text evidence="7">The J domain is necessary and sufficient to stimulate DnaK ATPase activity. Zinc center 1 plays an important role in the autonomous, DnaK-independent chaperone activity of DnaJ. Zinc center 2 is essential for interaction with DnaK and for DnaJ activity.</text>
</comment>
<comment type="similarity">
    <text evidence="7">Belongs to the DnaJ family.</text>
</comment>
<feature type="repeat" description="CXXCXGXG motif" evidence="7">
    <location>
        <begin position="193"/>
        <end position="200"/>
    </location>
</feature>
<dbReference type="PROSITE" id="PS00636">
    <property type="entry name" value="DNAJ_1"/>
    <property type="match status" value="1"/>
</dbReference>
<dbReference type="SUPFAM" id="SSF49493">
    <property type="entry name" value="HSP40/DnaJ peptide-binding domain"/>
    <property type="match status" value="2"/>
</dbReference>
<comment type="cofactor">
    <cofactor evidence="7">
        <name>Zn(2+)</name>
        <dbReference type="ChEBI" id="CHEBI:29105"/>
    </cofactor>
    <text evidence="7">Binds 2 Zn(2+) ions per monomer.</text>
</comment>
<dbReference type="Gene3D" id="1.10.287.110">
    <property type="entry name" value="DnaJ domain"/>
    <property type="match status" value="1"/>
</dbReference>
<gene>
    <name evidence="7 11" type="primary">dnaJ</name>
    <name evidence="11" type="ORF">WKV44_09735</name>
</gene>
<feature type="domain" description="J" evidence="9">
    <location>
        <begin position="5"/>
        <end position="70"/>
    </location>
</feature>
<feature type="binding site" evidence="7">
    <location>
        <position position="210"/>
    </location>
    <ligand>
        <name>Zn(2+)</name>
        <dbReference type="ChEBI" id="CHEBI:29105"/>
        <label>1</label>
    </ligand>
</feature>
<organism evidence="11 12">
    <name type="scientific">Rarispira pelagica</name>
    <dbReference type="NCBI Taxonomy" id="3141764"/>
    <lineage>
        <taxon>Bacteria</taxon>
        <taxon>Pseudomonadati</taxon>
        <taxon>Spirochaetota</taxon>
        <taxon>Spirochaetia</taxon>
        <taxon>Winmispirales</taxon>
        <taxon>Winmispiraceae</taxon>
        <taxon>Rarispira</taxon>
    </lineage>
</organism>
<feature type="binding site" evidence="7">
    <location>
        <position position="174"/>
    </location>
    <ligand>
        <name>Zn(2+)</name>
        <dbReference type="ChEBI" id="CHEBI:29105"/>
        <label>2</label>
    </ligand>
</feature>
<dbReference type="HAMAP" id="MF_01152">
    <property type="entry name" value="DnaJ"/>
    <property type="match status" value="1"/>
</dbReference>
<evidence type="ECO:0000256" key="1">
    <source>
        <dbReference type="ARBA" id="ARBA00022705"/>
    </source>
</evidence>
<feature type="binding site" evidence="7">
    <location>
        <position position="171"/>
    </location>
    <ligand>
        <name>Zn(2+)</name>
        <dbReference type="ChEBI" id="CHEBI:29105"/>
        <label>2</label>
    </ligand>
</feature>
<dbReference type="SMART" id="SM00271">
    <property type="entry name" value="DnaJ"/>
    <property type="match status" value="1"/>
</dbReference>
<reference evidence="11 12" key="1">
    <citation type="submission" date="2024-03" db="EMBL/GenBank/DDBJ databases">
        <title>Ignisphaera cupida sp. nov., a hyperthermophilic hydrolytic archaeon from a hot spring of Kamchatka, and proposal of Ignisphaeraceae fam. nov.</title>
        <authorList>
            <person name="Podosokorskaya O.A."/>
            <person name="Elcheninov A.G."/>
            <person name="Maltseva A.I."/>
            <person name="Zayulina K.S."/>
            <person name="Novikov A."/>
            <person name="Merkel A.Y."/>
        </authorList>
    </citation>
    <scope>NUCLEOTIDE SEQUENCE [LARGE SCALE GENOMIC DNA]</scope>
    <source>
        <strain evidence="11 12">38H-sp</strain>
    </source>
</reference>
<comment type="caution">
    <text evidence="11">The sequence shown here is derived from an EMBL/GenBank/DDBJ whole genome shotgun (WGS) entry which is preliminary data.</text>
</comment>
<dbReference type="PROSITE" id="PS50076">
    <property type="entry name" value="DNAJ_2"/>
    <property type="match status" value="1"/>
</dbReference>
<keyword evidence="3 7" id="KW-0677">Repeat</keyword>
<keyword evidence="11" id="KW-0560">Oxidoreductase</keyword>
<dbReference type="PRINTS" id="PR00625">
    <property type="entry name" value="JDOMAIN"/>
</dbReference>
<comment type="subunit">
    <text evidence="7">Homodimer.</text>
</comment>
<feature type="repeat" description="CXXCXGXG motif" evidence="7">
    <location>
        <begin position="207"/>
        <end position="214"/>
    </location>
</feature>
<keyword evidence="7" id="KW-0143">Chaperone</keyword>
<evidence type="ECO:0000256" key="3">
    <source>
        <dbReference type="ARBA" id="ARBA00022737"/>
    </source>
</evidence>
<feature type="binding site" evidence="7">
    <location>
        <position position="196"/>
    </location>
    <ligand>
        <name>Zn(2+)</name>
        <dbReference type="ChEBI" id="CHEBI:29105"/>
        <label>2</label>
    </ligand>
</feature>
<feature type="binding site" evidence="7">
    <location>
        <position position="207"/>
    </location>
    <ligand>
        <name>Zn(2+)</name>
        <dbReference type="ChEBI" id="CHEBI:29105"/>
        <label>1</label>
    </ligand>
</feature>
<dbReference type="PANTHER" id="PTHR43096">
    <property type="entry name" value="DNAJ HOMOLOG 1, MITOCHONDRIAL-RELATED"/>
    <property type="match status" value="1"/>
</dbReference>
<dbReference type="InterPro" id="IPR001305">
    <property type="entry name" value="HSP_DnaJ_Cys-rich_dom"/>
</dbReference>
<dbReference type="InterPro" id="IPR012724">
    <property type="entry name" value="DnaJ"/>
</dbReference>
<dbReference type="Gene3D" id="2.60.260.20">
    <property type="entry name" value="Urease metallochaperone UreE, N-terminal domain"/>
    <property type="match status" value="2"/>
</dbReference>
<keyword evidence="12" id="KW-1185">Reference proteome</keyword>
<feature type="zinc finger region" description="CR-type" evidence="8">
    <location>
        <begin position="141"/>
        <end position="219"/>
    </location>
</feature>
<dbReference type="InterPro" id="IPR008971">
    <property type="entry name" value="HSP40/DnaJ_pept-bd"/>
</dbReference>
<dbReference type="NCBIfam" id="NF008035">
    <property type="entry name" value="PRK10767.1"/>
    <property type="match status" value="1"/>
</dbReference>
<dbReference type="Gene3D" id="2.10.230.10">
    <property type="entry name" value="Heat shock protein DnaJ, cysteine-rich domain"/>
    <property type="match status" value="1"/>
</dbReference>
<keyword evidence="5 7" id="KW-0862">Zinc</keyword>
<feature type="binding site" evidence="7">
    <location>
        <position position="193"/>
    </location>
    <ligand>
        <name>Zn(2+)</name>
        <dbReference type="ChEBI" id="CHEBI:29105"/>
        <label>2</label>
    </ligand>
</feature>
<dbReference type="Pfam" id="PF00226">
    <property type="entry name" value="DnaJ"/>
    <property type="match status" value="1"/>
</dbReference>
<dbReference type="CDD" id="cd10719">
    <property type="entry name" value="DnaJ_zf"/>
    <property type="match status" value="1"/>
</dbReference>
<keyword evidence="4 7" id="KW-0863">Zinc-finger</keyword>
<dbReference type="PANTHER" id="PTHR43096:SF10">
    <property type="entry name" value="CHAPERONE PROTEIN DNAJ A6, CHLOROPLASTIC"/>
    <property type="match status" value="1"/>
</dbReference>
<sequence>MAKRDYYEVLGVPKGASKEDIKKAYRKLALKYHPDRNPGDKEAEEKFKEASEAYEVLSDDKKREAYDRFGFAGLDGMSAGSSGGFSSGFGGFEDIFGDFGDIFDAFFGGSGRRTSRSSSSVRRGADLRYDLEVDFVDAAFGTKLEVSYTRHAECDTCSGTGSADGRGKVVCSVCGGSGRVRRSSGFFSIATDCPNCHGEGYVIENPCRKCRGTGLAEKKQRIKITIPPGVEDGERLVIPKMGDAGQNGAPAGDLYIVVHIKEHDKFIRHGNDVYCAVSVSITKAILGGEIFVKGLDNSLLKLKLPSGTQHGQLLRIRGAGIPRRSNPSVRGDMYVEIHIVVPERLSSREKELFEQLDKVIGEQKSDLLSRDSIISIKR</sequence>
<dbReference type="Pfam" id="PF01556">
    <property type="entry name" value="DnaJ_C"/>
    <property type="match status" value="1"/>
</dbReference>
<dbReference type="Pfam" id="PF00684">
    <property type="entry name" value="DnaJ_CXXCXGXG"/>
    <property type="match status" value="1"/>
</dbReference>
<dbReference type="InterPro" id="IPR036869">
    <property type="entry name" value="J_dom_sf"/>
</dbReference>
<dbReference type="InterPro" id="IPR002939">
    <property type="entry name" value="DnaJ_C"/>
</dbReference>
<dbReference type="GO" id="GO:0016491">
    <property type="term" value="F:oxidoreductase activity"/>
    <property type="evidence" value="ECO:0007669"/>
    <property type="project" value="UniProtKB-KW"/>
</dbReference>
<evidence type="ECO:0000256" key="8">
    <source>
        <dbReference type="PROSITE-ProRule" id="PRU00546"/>
    </source>
</evidence>
<accession>A0ABU9UDR1</accession>
<evidence type="ECO:0000256" key="7">
    <source>
        <dbReference type="HAMAP-Rule" id="MF_01152"/>
    </source>
</evidence>
<evidence type="ECO:0000256" key="6">
    <source>
        <dbReference type="ARBA" id="ARBA00023016"/>
    </source>
</evidence>
<keyword evidence="6 7" id="KW-0346">Stress response</keyword>
<name>A0ABU9UDR1_9SPIR</name>
<feature type="repeat" description="CXXCXGXG motif" evidence="7">
    <location>
        <begin position="171"/>
        <end position="178"/>
    </location>
</feature>
<evidence type="ECO:0000259" key="9">
    <source>
        <dbReference type="PROSITE" id="PS50076"/>
    </source>
</evidence>
<dbReference type="Proteomes" id="UP001466331">
    <property type="component" value="Unassembled WGS sequence"/>
</dbReference>
<dbReference type="CDD" id="cd06257">
    <property type="entry name" value="DnaJ"/>
    <property type="match status" value="1"/>
</dbReference>
<evidence type="ECO:0000259" key="10">
    <source>
        <dbReference type="PROSITE" id="PS51188"/>
    </source>
</evidence>
<dbReference type="InterPro" id="IPR036410">
    <property type="entry name" value="HSP_DnaJ_Cys-rich_dom_sf"/>
</dbReference>